<dbReference type="InterPro" id="IPR015947">
    <property type="entry name" value="PUA-like_sf"/>
</dbReference>
<dbReference type="PANTHER" id="PTHR46732">
    <property type="entry name" value="ATP-DEPENDENT PROTEASE LA (LON) DOMAIN PROTEIN"/>
    <property type="match status" value="1"/>
</dbReference>
<gene>
    <name evidence="3" type="ORF">MANT1106_LOCUS21001</name>
</gene>
<dbReference type="PANTHER" id="PTHR46732:SF5">
    <property type="entry name" value="ATP-DEPENDENT PROTEASE LA (LON) DOMAIN PROTEIN"/>
    <property type="match status" value="1"/>
</dbReference>
<evidence type="ECO:0000259" key="2">
    <source>
        <dbReference type="Pfam" id="PF02190"/>
    </source>
</evidence>
<name>A0A7S0XFZ0_9CHLO</name>
<proteinExistence type="predicted"/>
<dbReference type="EMBL" id="HBFC01035308">
    <property type="protein sequence ID" value="CAD8721787.1"/>
    <property type="molecule type" value="Transcribed_RNA"/>
</dbReference>
<protein>
    <recommendedName>
        <fullName evidence="2">Lon N-terminal domain-containing protein</fullName>
    </recommendedName>
</protein>
<evidence type="ECO:0000313" key="3">
    <source>
        <dbReference type="EMBL" id="CAD8721787.1"/>
    </source>
</evidence>
<dbReference type="Pfam" id="PF02190">
    <property type="entry name" value="LON_substr_bdg"/>
    <property type="match status" value="1"/>
</dbReference>
<organism evidence="3">
    <name type="scientific">Mantoniella antarctica</name>
    <dbReference type="NCBI Taxonomy" id="81844"/>
    <lineage>
        <taxon>Eukaryota</taxon>
        <taxon>Viridiplantae</taxon>
        <taxon>Chlorophyta</taxon>
        <taxon>Mamiellophyceae</taxon>
        <taxon>Mamiellales</taxon>
        <taxon>Mamiellaceae</taxon>
        <taxon>Mantoniella</taxon>
    </lineage>
</organism>
<feature type="compositionally biased region" description="Gly residues" evidence="1">
    <location>
        <begin position="394"/>
        <end position="407"/>
    </location>
</feature>
<feature type="compositionally biased region" description="Basic residues" evidence="1">
    <location>
        <begin position="23"/>
        <end position="32"/>
    </location>
</feature>
<feature type="region of interest" description="Disordered" evidence="1">
    <location>
        <begin position="68"/>
        <end position="89"/>
    </location>
</feature>
<dbReference type="Gene3D" id="2.30.130.40">
    <property type="entry name" value="LON domain-like"/>
    <property type="match status" value="1"/>
</dbReference>
<feature type="region of interest" description="Disordered" evidence="1">
    <location>
        <begin position="394"/>
        <end position="422"/>
    </location>
</feature>
<accession>A0A7S0XFZ0</accession>
<feature type="region of interest" description="Disordered" evidence="1">
    <location>
        <begin position="18"/>
        <end position="53"/>
    </location>
</feature>
<sequence length="422" mass="44500">MAPAAAVLPTHRSAAAVAAAARGFKHRAKRPSPRSAGTTARARPSAFVGTPWPSPTVRARRTRFLARAADAAASSGAPSEPSDMEPEARDYTGDLRMPPPVEEVPVELPVMFFPAHEVLLPGCTQVLHLYEARFLALLDQVTTSTGGLFAHVTYLPANDADGGLRVNQVATLVRVEDVQREEVGAKLTIIGESRVSVQDINESELYITGVFTPVPVMGAGGTLAYTPSDDEMAEVEALTEFINTAVSDIVTLVDRLLADQQGGLSWDTRDAAAEVEWGHAEVGNLRRAMAWIQSPSVTLDRMTPPVSMDTADWVGESALQLVDHSQLQLAERLSFACLQVAPASTESDLQKLISCRAVAMSTSHGLMDRLKLGQIVLDEQRQALRAKVALKSAFGGGGGGGSEGTEGGTDDGDGGAVGGGPD</sequence>
<dbReference type="AlphaFoldDB" id="A0A7S0XFZ0"/>
<reference evidence="3" key="1">
    <citation type="submission" date="2021-01" db="EMBL/GenBank/DDBJ databases">
        <authorList>
            <person name="Corre E."/>
            <person name="Pelletier E."/>
            <person name="Niang G."/>
            <person name="Scheremetjew M."/>
            <person name="Finn R."/>
            <person name="Kale V."/>
            <person name="Holt S."/>
            <person name="Cochrane G."/>
            <person name="Meng A."/>
            <person name="Brown T."/>
            <person name="Cohen L."/>
        </authorList>
    </citation>
    <scope>NUCLEOTIDE SEQUENCE</scope>
    <source>
        <strain evidence="3">SL-175</strain>
    </source>
</reference>
<dbReference type="InterPro" id="IPR046336">
    <property type="entry name" value="Lon_prtase_N_sf"/>
</dbReference>
<feature type="domain" description="Lon N-terminal" evidence="2">
    <location>
        <begin position="111"/>
        <end position="269"/>
    </location>
</feature>
<evidence type="ECO:0000256" key="1">
    <source>
        <dbReference type="SAM" id="MobiDB-lite"/>
    </source>
</evidence>
<dbReference type="SUPFAM" id="SSF88697">
    <property type="entry name" value="PUA domain-like"/>
    <property type="match status" value="1"/>
</dbReference>
<dbReference type="InterPro" id="IPR003111">
    <property type="entry name" value="Lon_prtase_N"/>
</dbReference>